<accession>A0A074J714</accession>
<gene>
    <name evidence="1" type="ORF">TP2_18145</name>
</gene>
<keyword evidence="2" id="KW-1185">Reference proteome</keyword>
<proteinExistence type="predicted"/>
<comment type="caution">
    <text evidence="1">The sequence shown here is derived from an EMBL/GenBank/DDBJ whole genome shotgun (WGS) entry which is preliminary data.</text>
</comment>
<dbReference type="EMBL" id="AUND01000026">
    <property type="protein sequence ID" value="KEO52354.1"/>
    <property type="molecule type" value="Genomic_DNA"/>
</dbReference>
<evidence type="ECO:0000313" key="1">
    <source>
        <dbReference type="EMBL" id="KEO52354.1"/>
    </source>
</evidence>
<protein>
    <submittedName>
        <fullName evidence="1">Uncharacterized protein</fullName>
    </submittedName>
</protein>
<reference evidence="1 2" key="1">
    <citation type="submission" date="2013-07" db="EMBL/GenBank/DDBJ databases">
        <title>Thioclava pacifica DSM 10166 Genome Sequencing.</title>
        <authorList>
            <person name="Lai Q."/>
            <person name="Shao Z."/>
        </authorList>
    </citation>
    <scope>NUCLEOTIDE SEQUENCE [LARGE SCALE GENOMIC DNA]</scope>
    <source>
        <strain evidence="1 2">DSM 10166</strain>
    </source>
</reference>
<name>A0A074J714_9RHOB</name>
<evidence type="ECO:0000313" key="2">
    <source>
        <dbReference type="Proteomes" id="UP000027432"/>
    </source>
</evidence>
<dbReference type="Proteomes" id="UP000027432">
    <property type="component" value="Unassembled WGS sequence"/>
</dbReference>
<organism evidence="1 2">
    <name type="scientific">Thioclava pacifica DSM 10166</name>
    <dbReference type="NCBI Taxonomy" id="1353537"/>
    <lineage>
        <taxon>Bacteria</taxon>
        <taxon>Pseudomonadati</taxon>
        <taxon>Pseudomonadota</taxon>
        <taxon>Alphaproteobacteria</taxon>
        <taxon>Rhodobacterales</taxon>
        <taxon>Paracoccaceae</taxon>
        <taxon>Thioclava</taxon>
    </lineage>
</organism>
<sequence>MVYPVAAALVNAGTAELVDIQRHETVGDEAEHLGQ</sequence>
<dbReference type="AlphaFoldDB" id="A0A074J714"/>